<keyword evidence="3" id="KW-1185">Reference proteome</keyword>
<feature type="transmembrane region" description="Helical" evidence="1">
    <location>
        <begin position="178"/>
        <end position="198"/>
    </location>
</feature>
<proteinExistence type="predicted"/>
<keyword evidence="1" id="KW-1133">Transmembrane helix</keyword>
<keyword evidence="1" id="KW-0472">Membrane</keyword>
<feature type="transmembrane region" description="Helical" evidence="1">
    <location>
        <begin position="76"/>
        <end position="94"/>
    </location>
</feature>
<feature type="transmembrane region" description="Helical" evidence="1">
    <location>
        <begin position="144"/>
        <end position="166"/>
    </location>
</feature>
<evidence type="ECO:0000256" key="1">
    <source>
        <dbReference type="SAM" id="Phobius"/>
    </source>
</evidence>
<feature type="transmembrane region" description="Helical" evidence="1">
    <location>
        <begin position="106"/>
        <end position="124"/>
    </location>
</feature>
<keyword evidence="1" id="KW-0812">Transmembrane</keyword>
<dbReference type="OrthoDB" id="284830at2"/>
<sequence>MPIQVTCPKCFKRFQVSDKFAGKKGPCPSCKNTITVPDKDEQVVIHEQPDDSPKDRSGQSVLKPIKRTETKVTRKGLIATISAIVGVFAIALFFRLSGGEAGTPLWAQILGIILLAPPLVWAGYSFTYDQELEPYRGAELRNRVLLASVLLALVWIVYAFVPAYLLDLEHAAEMSYTTFGIFFCIMLGIGSVIAVATFELEVFGGVLLAGLYLLSVVLLAIVSGVTLAGMPIPISP</sequence>
<accession>A0A5C6DEY4</accession>
<gene>
    <name evidence="2" type="ORF">Q31b_52380</name>
</gene>
<evidence type="ECO:0000313" key="3">
    <source>
        <dbReference type="Proteomes" id="UP000315471"/>
    </source>
</evidence>
<feature type="transmembrane region" description="Helical" evidence="1">
    <location>
        <begin position="210"/>
        <end position="234"/>
    </location>
</feature>
<dbReference type="Proteomes" id="UP000315471">
    <property type="component" value="Unassembled WGS sequence"/>
</dbReference>
<dbReference type="EMBL" id="SJPY01000009">
    <property type="protein sequence ID" value="TWU35803.1"/>
    <property type="molecule type" value="Genomic_DNA"/>
</dbReference>
<reference evidence="2 3" key="1">
    <citation type="submission" date="2019-02" db="EMBL/GenBank/DDBJ databases">
        <title>Deep-cultivation of Planctomycetes and their phenomic and genomic characterization uncovers novel biology.</title>
        <authorList>
            <person name="Wiegand S."/>
            <person name="Jogler M."/>
            <person name="Boedeker C."/>
            <person name="Pinto D."/>
            <person name="Vollmers J."/>
            <person name="Rivas-Marin E."/>
            <person name="Kohn T."/>
            <person name="Peeters S.H."/>
            <person name="Heuer A."/>
            <person name="Rast P."/>
            <person name="Oberbeckmann S."/>
            <person name="Bunk B."/>
            <person name="Jeske O."/>
            <person name="Meyerdierks A."/>
            <person name="Storesund J.E."/>
            <person name="Kallscheuer N."/>
            <person name="Luecker S."/>
            <person name="Lage O.M."/>
            <person name="Pohl T."/>
            <person name="Merkel B.J."/>
            <person name="Hornburger P."/>
            <person name="Mueller R.-W."/>
            <person name="Bruemmer F."/>
            <person name="Labrenz M."/>
            <person name="Spormann A.M."/>
            <person name="Op Den Camp H."/>
            <person name="Overmann J."/>
            <person name="Amann R."/>
            <person name="Jetten M.S.M."/>
            <person name="Mascher T."/>
            <person name="Medema M.H."/>
            <person name="Devos D.P."/>
            <person name="Kaster A.-K."/>
            <person name="Ovreas L."/>
            <person name="Rohde M."/>
            <person name="Galperin M.Y."/>
            <person name="Jogler C."/>
        </authorList>
    </citation>
    <scope>NUCLEOTIDE SEQUENCE [LARGE SCALE GENOMIC DNA]</scope>
    <source>
        <strain evidence="2 3">Q31b</strain>
    </source>
</reference>
<evidence type="ECO:0000313" key="2">
    <source>
        <dbReference type="EMBL" id="TWU35803.1"/>
    </source>
</evidence>
<organism evidence="2 3">
    <name type="scientific">Novipirellula aureliae</name>
    <dbReference type="NCBI Taxonomy" id="2527966"/>
    <lineage>
        <taxon>Bacteria</taxon>
        <taxon>Pseudomonadati</taxon>
        <taxon>Planctomycetota</taxon>
        <taxon>Planctomycetia</taxon>
        <taxon>Pirellulales</taxon>
        <taxon>Pirellulaceae</taxon>
        <taxon>Novipirellula</taxon>
    </lineage>
</organism>
<protein>
    <submittedName>
        <fullName evidence="2">Uncharacterized protein</fullName>
    </submittedName>
</protein>
<comment type="caution">
    <text evidence="2">The sequence shown here is derived from an EMBL/GenBank/DDBJ whole genome shotgun (WGS) entry which is preliminary data.</text>
</comment>
<dbReference type="AlphaFoldDB" id="A0A5C6DEY4"/>
<dbReference type="RefSeq" id="WP_146602314.1">
    <property type="nucleotide sequence ID" value="NZ_SJPY01000009.1"/>
</dbReference>
<name>A0A5C6DEY4_9BACT</name>